<dbReference type="Gene3D" id="3.10.450.240">
    <property type="match status" value="1"/>
</dbReference>
<dbReference type="STRING" id="658196.A0A397TH77"/>
<keyword evidence="3 13" id="KW-0813">Transport</keyword>
<reference evidence="15 16" key="1">
    <citation type="submission" date="2018-06" db="EMBL/GenBank/DDBJ databases">
        <title>Comparative genomics reveals the genomic features of Rhizophagus irregularis, R. cerebriforme, R. diaphanum and Gigaspora rosea, and their symbiotic lifestyle signature.</title>
        <authorList>
            <person name="Morin E."/>
            <person name="San Clemente H."/>
            <person name="Chen E.C.H."/>
            <person name="De La Providencia I."/>
            <person name="Hainaut M."/>
            <person name="Kuo A."/>
            <person name="Kohler A."/>
            <person name="Murat C."/>
            <person name="Tang N."/>
            <person name="Roy S."/>
            <person name="Loubradou J."/>
            <person name="Henrissat B."/>
            <person name="Grigoriev I.V."/>
            <person name="Corradi N."/>
            <person name="Roux C."/>
            <person name="Martin F.M."/>
        </authorList>
    </citation>
    <scope>NUCLEOTIDE SEQUENCE [LARGE SCALE GENOMIC DNA]</scope>
    <source>
        <strain evidence="15 16">DAOM 227022</strain>
    </source>
</reference>
<dbReference type="EMBL" id="QKYT01000055">
    <property type="protein sequence ID" value="RIA95777.1"/>
    <property type="molecule type" value="Genomic_DNA"/>
</dbReference>
<dbReference type="PIRSF" id="PIRSF037871">
    <property type="entry name" value="TIM44"/>
    <property type="match status" value="1"/>
</dbReference>
<dbReference type="GO" id="GO:0005743">
    <property type="term" value="C:mitochondrial inner membrane"/>
    <property type="evidence" value="ECO:0007669"/>
    <property type="project" value="UniProtKB-SubCell"/>
</dbReference>
<evidence type="ECO:0000256" key="6">
    <source>
        <dbReference type="ARBA" id="ARBA00022840"/>
    </source>
</evidence>
<dbReference type="GO" id="GO:0030150">
    <property type="term" value="P:protein import into mitochondrial matrix"/>
    <property type="evidence" value="ECO:0007669"/>
    <property type="project" value="InterPro"/>
</dbReference>
<evidence type="ECO:0000256" key="12">
    <source>
        <dbReference type="ARBA" id="ARBA00074309"/>
    </source>
</evidence>
<dbReference type="Proteomes" id="UP000265703">
    <property type="component" value="Unassembled WGS sequence"/>
</dbReference>
<evidence type="ECO:0000256" key="3">
    <source>
        <dbReference type="ARBA" id="ARBA00022448"/>
    </source>
</evidence>
<dbReference type="PANTHER" id="PTHR10721">
    <property type="entry name" value="MITOCHONDRIAL IMPORT INNER MEMBRANE TRANSLOCASE SUBUNIT TIM44"/>
    <property type="match status" value="1"/>
</dbReference>
<keyword evidence="10 13" id="KW-0496">Mitochondrion</keyword>
<evidence type="ECO:0000256" key="2">
    <source>
        <dbReference type="ARBA" id="ARBA00009597"/>
    </source>
</evidence>
<evidence type="ECO:0000256" key="9">
    <source>
        <dbReference type="ARBA" id="ARBA00023010"/>
    </source>
</evidence>
<dbReference type="PANTHER" id="PTHR10721:SF1">
    <property type="entry name" value="MITOCHONDRIAL IMPORT INNER MEMBRANE TRANSLOCASE SUBUNIT TIM44"/>
    <property type="match status" value="1"/>
</dbReference>
<accession>A0A397TH77</accession>
<comment type="similarity">
    <text evidence="2 13">Belongs to the Tim44 family.</text>
</comment>
<evidence type="ECO:0000313" key="16">
    <source>
        <dbReference type="Proteomes" id="UP000265703"/>
    </source>
</evidence>
<keyword evidence="5 13" id="KW-0999">Mitochondrion inner membrane</keyword>
<evidence type="ECO:0000259" key="14">
    <source>
        <dbReference type="SMART" id="SM00978"/>
    </source>
</evidence>
<dbReference type="FunFam" id="3.10.450.240:FF:000002">
    <property type="entry name" value="Mitochondrial import inner membrane translocase subunit TIM44"/>
    <property type="match status" value="1"/>
</dbReference>
<evidence type="ECO:0000256" key="1">
    <source>
        <dbReference type="ARBA" id="ARBA00004637"/>
    </source>
</evidence>
<keyword evidence="4" id="KW-0547">Nucleotide-binding</keyword>
<protein>
    <recommendedName>
        <fullName evidence="12 13">Mitochondrial import inner membrane translocase subunit TIM44</fullName>
    </recommendedName>
</protein>
<dbReference type="InterPro" id="IPR007379">
    <property type="entry name" value="Tim44-like_dom"/>
</dbReference>
<dbReference type="InterPro" id="IPR017303">
    <property type="entry name" value="Tim44"/>
</dbReference>
<keyword evidence="8" id="KW-0809">Transit peptide</keyword>
<name>A0A397TH77_9GLOM</name>
<evidence type="ECO:0000256" key="13">
    <source>
        <dbReference type="PIRNR" id="PIRNR037871"/>
    </source>
</evidence>
<keyword evidence="7 13" id="KW-0653">Protein transport</keyword>
<evidence type="ECO:0000256" key="4">
    <source>
        <dbReference type="ARBA" id="ARBA00022741"/>
    </source>
</evidence>
<keyword evidence="11 13" id="KW-0472">Membrane</keyword>
<evidence type="ECO:0000256" key="11">
    <source>
        <dbReference type="ARBA" id="ARBA00023136"/>
    </source>
</evidence>
<comment type="function">
    <text evidence="13">Essential component of the PAM complex, a complex required for the translocation of transit peptide-containing proteins from the inner membrane into the mitochondrial matrix in an ATP-dependent manner.</text>
</comment>
<organism evidence="15 16">
    <name type="scientific">Glomus cerebriforme</name>
    <dbReference type="NCBI Taxonomy" id="658196"/>
    <lineage>
        <taxon>Eukaryota</taxon>
        <taxon>Fungi</taxon>
        <taxon>Fungi incertae sedis</taxon>
        <taxon>Mucoromycota</taxon>
        <taxon>Glomeromycotina</taxon>
        <taxon>Glomeromycetes</taxon>
        <taxon>Glomerales</taxon>
        <taxon>Glomeraceae</taxon>
        <taxon>Glomus</taxon>
    </lineage>
</organism>
<comment type="caution">
    <text evidence="15">The sequence shown here is derived from an EMBL/GenBank/DDBJ whole genome shotgun (WGS) entry which is preliminary data.</text>
</comment>
<proteinExistence type="inferred from homology"/>
<keyword evidence="16" id="KW-1185">Reference proteome</keyword>
<sequence length="450" mass="51949">MFSQRIFNLIARTSVMFRISNTLRTRSRLSIQQNYRSTQTRCYTSPIAKFFETINEQIKKNKELQHNVKLLQDQAGQLGESDTLRKAKEVYTKAKEGAENTTTLGSEKLKKSMDEIKKSVEKVGSVVSNRIEKVNETPFVKGSKEKISQFSDKVSTTTEPIRQTRVYTNIRDSLKETVGDDSMRYGGFIDKETRRKMKEEAIKSKKAGSRLYNSNPDQNRAGSSIVLHKDSVWKESWNRLKETNPIIQGIFSMKRNYEDSDNVLISYTRAFTDRVSDALGSFFEENETAQAITQIKMMDPRFNIEEFMKEAREYIIPEIMEAYLKGDTNTLREWCSEATYNVLTHGIKAQIQQDLISDSRILDIRDVEFVAAKILENVDIPVLVLSFNTQEVIVFRDRKTNEIKFGSEDQIDQNTYGCVITKQEDRLTDPITNGWRIIDMAKSSSQKLLW</sequence>
<feature type="domain" description="Tim44-like" evidence="14">
    <location>
        <begin position="288"/>
        <end position="442"/>
    </location>
</feature>
<evidence type="ECO:0000313" key="15">
    <source>
        <dbReference type="EMBL" id="RIA95777.1"/>
    </source>
</evidence>
<dbReference type="OrthoDB" id="10265990at2759"/>
<evidence type="ECO:0000256" key="10">
    <source>
        <dbReference type="ARBA" id="ARBA00023128"/>
    </source>
</evidence>
<evidence type="ECO:0000256" key="7">
    <source>
        <dbReference type="ARBA" id="ARBA00022927"/>
    </source>
</evidence>
<dbReference type="InterPro" id="IPR032710">
    <property type="entry name" value="NTF2-like_dom_sf"/>
</dbReference>
<dbReference type="SMART" id="SM00978">
    <property type="entry name" value="Tim44"/>
    <property type="match status" value="1"/>
</dbReference>
<dbReference type="AlphaFoldDB" id="A0A397TH77"/>
<comment type="subcellular location">
    <subcellularLocation>
        <location evidence="1">Mitochondrion inner membrane</location>
        <topology evidence="1">Peripheral membrane protein</topology>
    </subcellularLocation>
</comment>
<gene>
    <name evidence="15" type="ORF">C1645_816213</name>
</gene>
<dbReference type="InterPro" id="IPR039544">
    <property type="entry name" value="Tim44-like"/>
</dbReference>
<evidence type="ECO:0000256" key="8">
    <source>
        <dbReference type="ARBA" id="ARBA00022946"/>
    </source>
</evidence>
<dbReference type="GO" id="GO:0051087">
    <property type="term" value="F:protein-folding chaperone binding"/>
    <property type="evidence" value="ECO:0007669"/>
    <property type="project" value="InterPro"/>
</dbReference>
<keyword evidence="6" id="KW-0067">ATP-binding</keyword>
<dbReference type="Pfam" id="PF04280">
    <property type="entry name" value="Tim44"/>
    <property type="match status" value="1"/>
</dbReference>
<dbReference type="SUPFAM" id="SSF54427">
    <property type="entry name" value="NTF2-like"/>
    <property type="match status" value="1"/>
</dbReference>
<evidence type="ECO:0000256" key="5">
    <source>
        <dbReference type="ARBA" id="ARBA00022792"/>
    </source>
</evidence>
<keyword evidence="9 13" id="KW-0811">Translocation</keyword>
<dbReference type="GO" id="GO:0005524">
    <property type="term" value="F:ATP binding"/>
    <property type="evidence" value="ECO:0007669"/>
    <property type="project" value="UniProtKB-KW"/>
</dbReference>